<evidence type="ECO:0000313" key="2">
    <source>
        <dbReference type="EMBL" id="QJB03722.1"/>
    </source>
</evidence>
<dbReference type="AlphaFoldDB" id="A0A6M3MG41"/>
<sequence>MSGGEDKSPFSIMEKRDEAQILAEIRGEVIEEYFYKVKDKTAISWIGVKELARQYGRLDTELIEMRETEDSWIVVIKAKDIEKGSGMLGTSVQSKIDQYNGEPDEFCLQKAFSKAQRNALKSLLPESLFAAALDEWQSEQGKGKNSSKKTLTTRKKVEADVNVVDFMKPAELRLPEWLLTDELNRAEDSWGQAKEMTEVWMKAAGFNMADWEVKSDNVKITVKPVKAIPAEAMPDVEGVLLAVGLIRRNNVWRLNRKDVVG</sequence>
<name>A0A6M3MG41_9ZZZZ</name>
<evidence type="ECO:0000313" key="1">
    <source>
        <dbReference type="EMBL" id="QJB00381.1"/>
    </source>
</evidence>
<reference evidence="2" key="1">
    <citation type="submission" date="2020-03" db="EMBL/GenBank/DDBJ databases">
        <title>The deep terrestrial virosphere.</title>
        <authorList>
            <person name="Holmfeldt K."/>
            <person name="Nilsson E."/>
            <person name="Simone D."/>
            <person name="Lopez-Fernandez M."/>
            <person name="Wu X."/>
            <person name="de Brujin I."/>
            <person name="Lundin D."/>
            <person name="Andersson A."/>
            <person name="Bertilsson S."/>
            <person name="Dopson M."/>
        </authorList>
    </citation>
    <scope>NUCLEOTIDE SEQUENCE</scope>
    <source>
        <strain evidence="1">MM171A00514</strain>
        <strain evidence="2">MM171B00578</strain>
    </source>
</reference>
<accession>A0A6M3MG41</accession>
<gene>
    <name evidence="1" type="ORF">MM171A00514_0017</name>
    <name evidence="2" type="ORF">MM171B00578_0006</name>
</gene>
<protein>
    <submittedName>
        <fullName evidence="2">Uncharacterized protein</fullName>
    </submittedName>
</protein>
<dbReference type="EMBL" id="MT143691">
    <property type="protein sequence ID" value="QJB00381.1"/>
    <property type="molecule type" value="Genomic_DNA"/>
</dbReference>
<organism evidence="2">
    <name type="scientific">viral metagenome</name>
    <dbReference type="NCBI Taxonomy" id="1070528"/>
    <lineage>
        <taxon>unclassified sequences</taxon>
        <taxon>metagenomes</taxon>
        <taxon>organismal metagenomes</taxon>
    </lineage>
</organism>
<proteinExistence type="predicted"/>
<dbReference type="EMBL" id="MT143858">
    <property type="protein sequence ID" value="QJB03722.1"/>
    <property type="molecule type" value="Genomic_DNA"/>
</dbReference>